<dbReference type="Pfam" id="PF00675">
    <property type="entry name" value="Peptidase_M16"/>
    <property type="match status" value="1"/>
</dbReference>
<comment type="caution">
    <text evidence="8">The sequence shown here is derived from an EMBL/GenBank/DDBJ whole genome shotgun (WGS) entry which is preliminary data.</text>
</comment>
<protein>
    <submittedName>
        <fullName evidence="8">Pitrilysin family protein</fullName>
    </submittedName>
</protein>
<dbReference type="Gene3D" id="3.30.830.10">
    <property type="entry name" value="Metalloenzyme, LuxS/M16 peptidase-like"/>
    <property type="match status" value="2"/>
</dbReference>
<evidence type="ECO:0000256" key="3">
    <source>
        <dbReference type="ARBA" id="ARBA00022801"/>
    </source>
</evidence>
<reference evidence="8" key="1">
    <citation type="submission" date="2023-06" db="EMBL/GenBank/DDBJ databases">
        <title>Genomic of Agaribacillus aureum.</title>
        <authorList>
            <person name="Wang G."/>
        </authorList>
    </citation>
    <scope>NUCLEOTIDE SEQUENCE</scope>
    <source>
        <strain evidence="8">BMA12</strain>
    </source>
</reference>
<feature type="domain" description="Peptidase M16 N-terminal" evidence="6">
    <location>
        <begin position="15"/>
        <end position="129"/>
    </location>
</feature>
<dbReference type="InterPro" id="IPR011765">
    <property type="entry name" value="Pept_M16_N"/>
</dbReference>
<keyword evidence="4" id="KW-0862">Zinc</keyword>
<evidence type="ECO:0000259" key="6">
    <source>
        <dbReference type="Pfam" id="PF00675"/>
    </source>
</evidence>
<dbReference type="InterPro" id="IPR050626">
    <property type="entry name" value="Peptidase_M16"/>
</dbReference>
<keyword evidence="3" id="KW-0378">Hydrolase</keyword>
<evidence type="ECO:0000313" key="9">
    <source>
        <dbReference type="Proteomes" id="UP001172083"/>
    </source>
</evidence>
<evidence type="ECO:0000256" key="5">
    <source>
        <dbReference type="ARBA" id="ARBA00023049"/>
    </source>
</evidence>
<dbReference type="InterPro" id="IPR011249">
    <property type="entry name" value="Metalloenz_LuxS/M16"/>
</dbReference>
<keyword evidence="2" id="KW-0645">Protease</keyword>
<dbReference type="PANTHER" id="PTHR43690:SF17">
    <property type="entry name" value="PROTEIN YHJJ"/>
    <property type="match status" value="1"/>
</dbReference>
<dbReference type="SUPFAM" id="SSF63411">
    <property type="entry name" value="LuxS/MPP-like metallohydrolase"/>
    <property type="match status" value="2"/>
</dbReference>
<evidence type="ECO:0000256" key="2">
    <source>
        <dbReference type="ARBA" id="ARBA00022670"/>
    </source>
</evidence>
<dbReference type="InterPro" id="IPR007863">
    <property type="entry name" value="Peptidase_M16_C"/>
</dbReference>
<name>A0ABT8LFZ5_9BACT</name>
<dbReference type="Proteomes" id="UP001172083">
    <property type="component" value="Unassembled WGS sequence"/>
</dbReference>
<dbReference type="PANTHER" id="PTHR43690">
    <property type="entry name" value="NARDILYSIN"/>
    <property type="match status" value="1"/>
</dbReference>
<accession>A0ABT8LFZ5</accession>
<dbReference type="Pfam" id="PF05193">
    <property type="entry name" value="Peptidase_M16_C"/>
    <property type="match status" value="1"/>
</dbReference>
<sequence length="412" mass="46823">MISYQNFKLSNGLNVYVIENPDTPVAVVNILYNVGSKDEQEDKTGFAHLFEHLMFGGSINIPNYDEPLQKVGGENNAFTSTDITNYYLTIPANNLETAFWLESDRMLSLSFDPRVLEVQRKVVIEEFKQRYLNQPYGDVWLKLRPLAYQKHPYKWAPIGKDISHIENATLEDVRSFFFKFYRPNNATMVVAGNVKTDEVKKLSEKWFDPIPAGEAYKRDLVKEPKQLAPRHLNLTADVPLNAIYKVYHMPEKLSSGYYQADLVGDMLGRGNSSRFYRQLIKERKLFNKLNTYITGSVDPGLLVISGMLNNNVSLETADAALQEVIDEFKSEAIEQSELLKVKNQAESTLQFSEMELLNQALNLAFAANLGDAELVNKESQKIQSVTVEEVKSMASKVLVPENCSTIHYHSQN</sequence>
<keyword evidence="5" id="KW-0482">Metalloprotease</keyword>
<evidence type="ECO:0000313" key="8">
    <source>
        <dbReference type="EMBL" id="MDN5215286.1"/>
    </source>
</evidence>
<comment type="similarity">
    <text evidence="1">Belongs to the peptidase M16 family.</text>
</comment>
<gene>
    <name evidence="8" type="ORF">QQ020_24620</name>
</gene>
<evidence type="ECO:0000259" key="7">
    <source>
        <dbReference type="Pfam" id="PF05193"/>
    </source>
</evidence>
<proteinExistence type="inferred from homology"/>
<evidence type="ECO:0000256" key="1">
    <source>
        <dbReference type="ARBA" id="ARBA00007261"/>
    </source>
</evidence>
<evidence type="ECO:0000256" key="4">
    <source>
        <dbReference type="ARBA" id="ARBA00022833"/>
    </source>
</evidence>
<keyword evidence="9" id="KW-1185">Reference proteome</keyword>
<feature type="domain" description="Peptidase M16 C-terminal" evidence="7">
    <location>
        <begin position="168"/>
        <end position="344"/>
    </location>
</feature>
<dbReference type="RefSeq" id="WP_346760623.1">
    <property type="nucleotide sequence ID" value="NZ_JAUJEB010000006.1"/>
</dbReference>
<organism evidence="8 9">
    <name type="scientific">Agaribacillus aureus</name>
    <dbReference type="NCBI Taxonomy" id="3051825"/>
    <lineage>
        <taxon>Bacteria</taxon>
        <taxon>Pseudomonadati</taxon>
        <taxon>Bacteroidota</taxon>
        <taxon>Cytophagia</taxon>
        <taxon>Cytophagales</taxon>
        <taxon>Splendidivirgaceae</taxon>
        <taxon>Agaribacillus</taxon>
    </lineage>
</organism>
<dbReference type="EMBL" id="JAUJEB010000006">
    <property type="protein sequence ID" value="MDN5215286.1"/>
    <property type="molecule type" value="Genomic_DNA"/>
</dbReference>